<dbReference type="AlphaFoldDB" id="A0A0A9B9R9"/>
<reference evidence="1" key="2">
    <citation type="journal article" date="2015" name="Data Brief">
        <title>Shoot transcriptome of the giant reed, Arundo donax.</title>
        <authorList>
            <person name="Barrero R.A."/>
            <person name="Guerrero F.D."/>
            <person name="Moolhuijzen P."/>
            <person name="Goolsby J.A."/>
            <person name="Tidwell J."/>
            <person name="Bellgard S.E."/>
            <person name="Bellgard M.I."/>
        </authorList>
    </citation>
    <scope>NUCLEOTIDE SEQUENCE</scope>
    <source>
        <tissue evidence="1">Shoot tissue taken approximately 20 cm above the soil surface</tissue>
    </source>
</reference>
<sequence length="30" mass="3432">MQNLCSPHRYSCIGATKMCKIGKFRNPCML</sequence>
<protein>
    <submittedName>
        <fullName evidence="1">Uncharacterized protein</fullName>
    </submittedName>
</protein>
<dbReference type="EMBL" id="GBRH01238967">
    <property type="protein sequence ID" value="JAD58928.1"/>
    <property type="molecule type" value="Transcribed_RNA"/>
</dbReference>
<organism evidence="1">
    <name type="scientific">Arundo donax</name>
    <name type="common">Giant reed</name>
    <name type="synonym">Donax arundinaceus</name>
    <dbReference type="NCBI Taxonomy" id="35708"/>
    <lineage>
        <taxon>Eukaryota</taxon>
        <taxon>Viridiplantae</taxon>
        <taxon>Streptophyta</taxon>
        <taxon>Embryophyta</taxon>
        <taxon>Tracheophyta</taxon>
        <taxon>Spermatophyta</taxon>
        <taxon>Magnoliopsida</taxon>
        <taxon>Liliopsida</taxon>
        <taxon>Poales</taxon>
        <taxon>Poaceae</taxon>
        <taxon>PACMAD clade</taxon>
        <taxon>Arundinoideae</taxon>
        <taxon>Arundineae</taxon>
        <taxon>Arundo</taxon>
    </lineage>
</organism>
<proteinExistence type="predicted"/>
<accession>A0A0A9B9R9</accession>
<reference evidence="1" key="1">
    <citation type="submission" date="2014-09" db="EMBL/GenBank/DDBJ databases">
        <authorList>
            <person name="Magalhaes I.L.F."/>
            <person name="Oliveira U."/>
            <person name="Santos F.R."/>
            <person name="Vidigal T.H.D.A."/>
            <person name="Brescovit A.D."/>
            <person name="Santos A.J."/>
        </authorList>
    </citation>
    <scope>NUCLEOTIDE SEQUENCE</scope>
    <source>
        <tissue evidence="1">Shoot tissue taken approximately 20 cm above the soil surface</tissue>
    </source>
</reference>
<evidence type="ECO:0000313" key="1">
    <source>
        <dbReference type="EMBL" id="JAD58928.1"/>
    </source>
</evidence>
<name>A0A0A9B9R9_ARUDO</name>